<name>A0ABV2DL70_9HYPH</name>
<protein>
    <submittedName>
        <fullName evidence="3">Lysozyme inhibitor LprI family protein</fullName>
    </submittedName>
</protein>
<accession>A0ABV2DL70</accession>
<sequence>MRFLLTGLAALILAAPLLAGVARADDCDKNQMTLNECAGKAFDVADKALNDTYRQINARLKDDAATKKLLVDAQKSWVAFRDSECTFQSSASVEGSIYPLLVANCRTGLTNDRVKQLKAYLDCQEGDMSCPVPAR</sequence>
<dbReference type="PANTHER" id="PTHR39176">
    <property type="entry name" value="PERIPLASMIC PROTEIN-RELATED"/>
    <property type="match status" value="1"/>
</dbReference>
<dbReference type="RefSeq" id="WP_354463153.1">
    <property type="nucleotide sequence ID" value="NZ_JBEWSZ010000002.1"/>
</dbReference>
<keyword evidence="4" id="KW-1185">Reference proteome</keyword>
<feature type="chain" id="PRO_5046277968" evidence="1">
    <location>
        <begin position="25"/>
        <end position="135"/>
    </location>
</feature>
<gene>
    <name evidence="3" type="ORF">ABVQ20_27730</name>
</gene>
<evidence type="ECO:0000256" key="1">
    <source>
        <dbReference type="SAM" id="SignalP"/>
    </source>
</evidence>
<dbReference type="PANTHER" id="PTHR39176:SF1">
    <property type="entry name" value="PERIPLASMIC PROTEIN"/>
    <property type="match status" value="1"/>
</dbReference>
<organism evidence="3 4">
    <name type="scientific">Mesorhizobium shangrilense</name>
    <dbReference type="NCBI Taxonomy" id="460060"/>
    <lineage>
        <taxon>Bacteria</taxon>
        <taxon>Pseudomonadati</taxon>
        <taxon>Pseudomonadota</taxon>
        <taxon>Alphaproteobacteria</taxon>
        <taxon>Hyphomicrobiales</taxon>
        <taxon>Phyllobacteriaceae</taxon>
        <taxon>Mesorhizobium</taxon>
    </lineage>
</organism>
<dbReference type="Gene3D" id="1.20.1270.180">
    <property type="match status" value="1"/>
</dbReference>
<evidence type="ECO:0000313" key="3">
    <source>
        <dbReference type="EMBL" id="MET2830784.1"/>
    </source>
</evidence>
<comment type="caution">
    <text evidence="3">The sequence shown here is derived from an EMBL/GenBank/DDBJ whole genome shotgun (WGS) entry which is preliminary data.</text>
</comment>
<feature type="domain" description="Lysozyme inhibitor LprI-like N-terminal" evidence="2">
    <location>
        <begin position="29"/>
        <end position="117"/>
    </location>
</feature>
<reference evidence="3 4" key="1">
    <citation type="submission" date="2024-06" db="EMBL/GenBank/DDBJ databases">
        <authorList>
            <person name="Kim D.-U."/>
        </authorList>
    </citation>
    <scope>NUCLEOTIDE SEQUENCE [LARGE SCALE GENOMIC DNA]</scope>
    <source>
        <strain evidence="3 4">KACC15460</strain>
    </source>
</reference>
<evidence type="ECO:0000259" key="2">
    <source>
        <dbReference type="Pfam" id="PF07007"/>
    </source>
</evidence>
<proteinExistence type="predicted"/>
<evidence type="ECO:0000313" key="4">
    <source>
        <dbReference type="Proteomes" id="UP001548832"/>
    </source>
</evidence>
<dbReference type="Proteomes" id="UP001548832">
    <property type="component" value="Unassembled WGS sequence"/>
</dbReference>
<dbReference type="InterPro" id="IPR009739">
    <property type="entry name" value="LprI-like_N"/>
</dbReference>
<dbReference type="Pfam" id="PF07007">
    <property type="entry name" value="LprI"/>
    <property type="match status" value="1"/>
</dbReference>
<dbReference type="EMBL" id="JBEWSZ010000002">
    <property type="protein sequence ID" value="MET2830784.1"/>
    <property type="molecule type" value="Genomic_DNA"/>
</dbReference>
<keyword evidence="1" id="KW-0732">Signal</keyword>
<feature type="signal peptide" evidence="1">
    <location>
        <begin position="1"/>
        <end position="24"/>
    </location>
</feature>